<gene>
    <name evidence="2" type="primary">42</name>
    <name evidence="2" type="ORF">SEA_KROMP_42</name>
</gene>
<organism evidence="2 3">
    <name type="scientific">Streptomyces phage Kromp</name>
    <dbReference type="NCBI Taxonomy" id="2315619"/>
    <lineage>
        <taxon>Viruses</taxon>
        <taxon>Duplodnaviria</taxon>
        <taxon>Heunggongvirae</taxon>
        <taxon>Uroviricota</taxon>
        <taxon>Caudoviricetes</taxon>
        <taxon>Krompvirus</taxon>
        <taxon>Krompvirus kromp</taxon>
    </lineage>
</organism>
<name>A0A386K8U5_9CAUD</name>
<evidence type="ECO:0000256" key="1">
    <source>
        <dbReference type="SAM" id="MobiDB-lite"/>
    </source>
</evidence>
<evidence type="ECO:0000313" key="3">
    <source>
        <dbReference type="Proteomes" id="UP000274637"/>
    </source>
</evidence>
<reference evidence="3" key="1">
    <citation type="submission" date="2018-08" db="EMBL/GenBank/DDBJ databases">
        <authorList>
            <person name="Mousa M."/>
            <person name="Kelsky B.L."/>
            <person name="Goh L.M."/>
            <person name="Shaffer C.D."/>
            <person name="Weston-Hafer K.A."/>
            <person name="Russell D.A."/>
            <person name="Pope W.H."/>
            <person name="Jacobs-Sera D."/>
            <person name="Hendrix R.W."/>
            <person name="Hatfull G.F."/>
        </authorList>
    </citation>
    <scope>NUCLEOTIDE SEQUENCE [LARGE SCALE GENOMIC DNA]</scope>
</reference>
<accession>A0A386K8U5</accession>
<dbReference type="Proteomes" id="UP000274637">
    <property type="component" value="Segment"/>
</dbReference>
<dbReference type="EMBL" id="MH744420">
    <property type="protein sequence ID" value="AYD81643.1"/>
    <property type="molecule type" value="Genomic_DNA"/>
</dbReference>
<evidence type="ECO:0000313" key="2">
    <source>
        <dbReference type="EMBL" id="AYD81643.1"/>
    </source>
</evidence>
<keyword evidence="3" id="KW-1185">Reference proteome</keyword>
<protein>
    <submittedName>
        <fullName evidence="2">Uncharacterized protein</fullName>
    </submittedName>
</protein>
<sequence length="94" mass="9511">MSGTAFAVDWLRTGGMAAGTWAVLAVLVKIAADRSDPGPAARPPAEPTPGSAAAAPPRPSFPPSTARHAGPPALDEARLLTAASVSLTKRPTWT</sequence>
<proteinExistence type="predicted"/>
<feature type="region of interest" description="Disordered" evidence="1">
    <location>
        <begin position="34"/>
        <end position="75"/>
    </location>
</feature>